<gene>
    <name evidence="2" type="ORF">JD292_03830</name>
</gene>
<feature type="region of interest" description="Disordered" evidence="1">
    <location>
        <begin position="65"/>
        <end position="107"/>
    </location>
</feature>
<protein>
    <submittedName>
        <fullName evidence="2">Uncharacterized protein</fullName>
    </submittedName>
</protein>
<comment type="caution">
    <text evidence="2">The sequence shown here is derived from an EMBL/GenBank/DDBJ whole genome shotgun (WGS) entry which is preliminary data.</text>
</comment>
<keyword evidence="3" id="KW-1185">Reference proteome</keyword>
<proteinExistence type="predicted"/>
<dbReference type="RefSeq" id="WP_200131388.1">
    <property type="nucleotide sequence ID" value="NZ_JAEHOI010000002.1"/>
</dbReference>
<reference evidence="2" key="1">
    <citation type="submission" date="2020-12" db="EMBL/GenBank/DDBJ databases">
        <title>Leucobacter sp. CAS2, isolated from Chromium sludge.</title>
        <authorList>
            <person name="Xu Z."/>
        </authorList>
    </citation>
    <scope>NUCLEOTIDE SEQUENCE</scope>
    <source>
        <strain evidence="2">CSA2</strain>
    </source>
</reference>
<dbReference type="EMBL" id="JAEHOI010000002">
    <property type="protein sequence ID" value="MBK0421212.1"/>
    <property type="molecule type" value="Genomic_DNA"/>
</dbReference>
<sequence length="314" mass="31757">MTAPQNRSDDELALARAMFPETAALLDRALERNGGADPLSALDAVLDEAAGALPRVGFSAAAAPAAPGQSADAPTGPAASRSGGAGDRAGETRGEPGASRASGPADADVEGRAIATIARMRRLFEPLGLPVPEPEAFVAAGVDPAVLAAAVAADPTLEIVAAPHGIGAEAWDAAFRSVQGPELVFASEVRDGFAQLDRLPGGVPSVGVPLAFGRRIEWSLRAIPADSRPAVLGLSHAHGPHPTVAEMLALQLGRFAEAGALVDPGTFTWLDGHIGGGKLAARHVYDAGEHAIRLSAREVGSQGPHMGARPPAGS</sequence>
<dbReference type="Proteomes" id="UP000618733">
    <property type="component" value="Unassembled WGS sequence"/>
</dbReference>
<organism evidence="2 3">
    <name type="scientific">Leucobacter edaphi</name>
    <dbReference type="NCBI Taxonomy" id="2796472"/>
    <lineage>
        <taxon>Bacteria</taxon>
        <taxon>Bacillati</taxon>
        <taxon>Actinomycetota</taxon>
        <taxon>Actinomycetes</taxon>
        <taxon>Micrococcales</taxon>
        <taxon>Microbacteriaceae</taxon>
        <taxon>Leucobacter</taxon>
    </lineage>
</organism>
<accession>A0A934QDF2</accession>
<name>A0A934QDF2_9MICO</name>
<evidence type="ECO:0000313" key="2">
    <source>
        <dbReference type="EMBL" id="MBK0421212.1"/>
    </source>
</evidence>
<evidence type="ECO:0000256" key="1">
    <source>
        <dbReference type="SAM" id="MobiDB-lite"/>
    </source>
</evidence>
<evidence type="ECO:0000313" key="3">
    <source>
        <dbReference type="Proteomes" id="UP000618733"/>
    </source>
</evidence>
<dbReference type="AlphaFoldDB" id="A0A934QDF2"/>
<feature type="compositionally biased region" description="Low complexity" evidence="1">
    <location>
        <begin position="65"/>
        <end position="82"/>
    </location>
</feature>